<dbReference type="PANTHER" id="PTHR13178">
    <property type="entry name" value="NADH-UBIQUINONE OXIDOREDUCTASE SGDH SUBUNIT"/>
    <property type="match status" value="1"/>
</dbReference>
<keyword evidence="8 17" id="KW-0812">Transmembrane</keyword>
<evidence type="ECO:0000256" key="1">
    <source>
        <dbReference type="ARBA" id="ARBA00003195"/>
    </source>
</evidence>
<evidence type="ECO:0000313" key="19">
    <source>
        <dbReference type="RefSeq" id="XP_003738022.1"/>
    </source>
</evidence>
<dbReference type="GO" id="GO:0005743">
    <property type="term" value="C:mitochondrial inner membrane"/>
    <property type="evidence" value="ECO:0007669"/>
    <property type="project" value="UniProtKB-SubCell"/>
</dbReference>
<evidence type="ECO:0000256" key="8">
    <source>
        <dbReference type="ARBA" id="ARBA00022692"/>
    </source>
</evidence>
<evidence type="ECO:0000256" key="10">
    <source>
        <dbReference type="ARBA" id="ARBA00022946"/>
    </source>
</evidence>
<sequence length="179" mass="21022">MSILSRFRAAVKPTIALLSRREAQKQAVRGSHDRVMEIRPTSYHWKLFFDDMHFYLCLTGIPLFVAITSINIFIGPATLSDIPPGYEPEEHEYYRSPITRFIVKHFINTPQSIYEQNMASLQMGHEEEVKKECFRKVKTLLRKRGDYREFYFVPVNAELMTRAAFRGDEMRESMSHPDI</sequence>
<keyword evidence="13" id="KW-0496">Mitochondrion</keyword>
<dbReference type="GeneID" id="100908541"/>
<keyword evidence="11" id="KW-0249">Electron transport</keyword>
<keyword evidence="10" id="KW-0809">Transit peptide</keyword>
<gene>
    <name evidence="20" type="primary">LOC100908541</name>
    <name evidence="19" type="synonym">LOC100903199</name>
</gene>
<evidence type="ECO:0000313" key="20">
    <source>
        <dbReference type="RefSeq" id="XP_003739612.1"/>
    </source>
</evidence>
<dbReference type="RefSeq" id="XP_003738022.1">
    <property type="nucleotide sequence ID" value="XM_003737974.1"/>
</dbReference>
<evidence type="ECO:0000256" key="11">
    <source>
        <dbReference type="ARBA" id="ARBA00022982"/>
    </source>
</evidence>
<evidence type="ECO:0000256" key="15">
    <source>
        <dbReference type="ARBA" id="ARBA00032395"/>
    </source>
</evidence>
<organism evidence="18 20">
    <name type="scientific">Galendromus occidentalis</name>
    <name type="common">western predatory mite</name>
    <dbReference type="NCBI Taxonomy" id="34638"/>
    <lineage>
        <taxon>Eukaryota</taxon>
        <taxon>Metazoa</taxon>
        <taxon>Ecdysozoa</taxon>
        <taxon>Arthropoda</taxon>
        <taxon>Chelicerata</taxon>
        <taxon>Arachnida</taxon>
        <taxon>Acari</taxon>
        <taxon>Parasitiformes</taxon>
        <taxon>Mesostigmata</taxon>
        <taxon>Gamasina</taxon>
        <taxon>Phytoseioidea</taxon>
        <taxon>Phytoseiidae</taxon>
        <taxon>Typhlodrominae</taxon>
        <taxon>Galendromus</taxon>
    </lineage>
</organism>
<proteinExistence type="inferred from homology"/>
<dbReference type="GeneID" id="100903199"/>
<keyword evidence="7" id="KW-0679">Respiratory chain</keyword>
<dbReference type="InterPro" id="IPR019173">
    <property type="entry name" value="NADH_UbQ_OxRdtase_B5_su"/>
</dbReference>
<comment type="subcellular location">
    <subcellularLocation>
        <location evidence="2">Mitochondrion inner membrane</location>
        <topology evidence="2">Single-pass membrane protein</topology>
    </subcellularLocation>
</comment>
<keyword evidence="14 17" id="KW-0472">Membrane</keyword>
<evidence type="ECO:0000256" key="17">
    <source>
        <dbReference type="SAM" id="Phobius"/>
    </source>
</evidence>
<comment type="similarity">
    <text evidence="3">Belongs to the complex I NDUFB5 subunit family.</text>
</comment>
<evidence type="ECO:0000256" key="5">
    <source>
        <dbReference type="ARBA" id="ARBA00015175"/>
    </source>
</evidence>
<dbReference type="AlphaFoldDB" id="A0AAJ6QPQ6"/>
<evidence type="ECO:0000313" key="18">
    <source>
        <dbReference type="Proteomes" id="UP000694867"/>
    </source>
</evidence>
<evidence type="ECO:0000256" key="13">
    <source>
        <dbReference type="ARBA" id="ARBA00023128"/>
    </source>
</evidence>
<comment type="subunit">
    <text evidence="4">Complex I is composed of 45 different subunits.</text>
</comment>
<keyword evidence="12 17" id="KW-1133">Transmembrane helix</keyword>
<evidence type="ECO:0000256" key="7">
    <source>
        <dbReference type="ARBA" id="ARBA00022660"/>
    </source>
</evidence>
<evidence type="ECO:0000256" key="9">
    <source>
        <dbReference type="ARBA" id="ARBA00022792"/>
    </source>
</evidence>
<dbReference type="KEGG" id="goe:100903199"/>
<evidence type="ECO:0000256" key="4">
    <source>
        <dbReference type="ARBA" id="ARBA00011533"/>
    </source>
</evidence>
<name>A0AAJ6QPQ6_9ACAR</name>
<comment type="function">
    <text evidence="1">Accessory subunit of the mitochondrial membrane respiratory chain NADH dehydrogenase (Complex I), that is believed not to be involved in catalysis. Complex I functions in the transfer of electrons from NADH to the respiratory chain. The immediate electron acceptor for the enzyme is believed to be ubiquinone.</text>
</comment>
<dbReference type="Pfam" id="PF09781">
    <property type="entry name" value="NDUF_B5"/>
    <property type="match status" value="1"/>
</dbReference>
<keyword evidence="6" id="KW-0813">Transport</keyword>
<dbReference type="KEGG" id="goe:100908541"/>
<dbReference type="RefSeq" id="XP_003739612.1">
    <property type="nucleotide sequence ID" value="XM_003739564.2"/>
</dbReference>
<evidence type="ECO:0000256" key="14">
    <source>
        <dbReference type="ARBA" id="ARBA00023136"/>
    </source>
</evidence>
<evidence type="ECO:0000256" key="12">
    <source>
        <dbReference type="ARBA" id="ARBA00022989"/>
    </source>
</evidence>
<keyword evidence="18" id="KW-1185">Reference proteome</keyword>
<evidence type="ECO:0000256" key="3">
    <source>
        <dbReference type="ARBA" id="ARBA00007152"/>
    </source>
</evidence>
<accession>A0AAJ6QPQ6</accession>
<evidence type="ECO:0000256" key="16">
    <source>
        <dbReference type="ARBA" id="ARBA00032550"/>
    </source>
</evidence>
<evidence type="ECO:0000256" key="2">
    <source>
        <dbReference type="ARBA" id="ARBA00004434"/>
    </source>
</evidence>
<evidence type="ECO:0000256" key="6">
    <source>
        <dbReference type="ARBA" id="ARBA00022448"/>
    </source>
</evidence>
<protein>
    <recommendedName>
        <fullName evidence="5">NADH dehydrogenase [ubiquinone] 1 beta subcomplex subunit 5, mitochondrial</fullName>
    </recommendedName>
    <alternativeName>
        <fullName evidence="16">Complex I-SGDH</fullName>
    </alternativeName>
    <alternativeName>
        <fullName evidence="15">NADH-ubiquinone oxidoreductase SGDH subunit</fullName>
    </alternativeName>
</protein>
<feature type="transmembrane region" description="Helical" evidence="17">
    <location>
        <begin position="52"/>
        <end position="74"/>
    </location>
</feature>
<keyword evidence="9" id="KW-0999">Mitochondrion inner membrane</keyword>
<dbReference type="Proteomes" id="UP000694867">
    <property type="component" value="Unplaced"/>
</dbReference>
<reference evidence="19 20" key="1">
    <citation type="submission" date="2025-04" db="UniProtKB">
        <authorList>
            <consortium name="RefSeq"/>
        </authorList>
    </citation>
    <scope>IDENTIFICATION</scope>
</reference>
<dbReference type="PANTHER" id="PTHR13178:SF0">
    <property type="entry name" value="NADH DEHYDROGENASE [UBIQUINONE] 1 BETA SUBCOMPLEX SUBUNIT 5, MITOCHONDRIAL"/>
    <property type="match status" value="1"/>
</dbReference>